<evidence type="ECO:0000313" key="2">
    <source>
        <dbReference type="Proteomes" id="UP000279959"/>
    </source>
</evidence>
<sequence length="126" mass="13810">MPFDPKSVARAFVEALAHEPLDRAVARFGDENTIFWILGMGVLSPQQLAGIGAALAEAAAGPATMIVHDVIADGNKVAVEAESRMPLKNSTIYNNKYHFKIIFENEKISQIREYGDTKHVHDIFGS</sequence>
<name>A0A494WGH0_9SPHN</name>
<organism evidence="1 2">
    <name type="scientific">Sphingobium amiense</name>
    <dbReference type="NCBI Taxonomy" id="135719"/>
    <lineage>
        <taxon>Bacteria</taxon>
        <taxon>Pseudomonadati</taxon>
        <taxon>Pseudomonadota</taxon>
        <taxon>Alphaproteobacteria</taxon>
        <taxon>Sphingomonadales</taxon>
        <taxon>Sphingomonadaceae</taxon>
        <taxon>Sphingobium</taxon>
    </lineage>
</organism>
<proteinExistence type="predicted"/>
<reference evidence="1 2" key="1">
    <citation type="submission" date="2018-05" db="EMBL/GenBank/DDBJ databases">
        <title>Complete Genome Sequence of the Nonylphenol-Degrading Bacterium Sphingobium amiense DSM 16289T.</title>
        <authorList>
            <person name="Ootsuka M."/>
            <person name="Nishizawa T."/>
            <person name="Ohta H."/>
        </authorList>
    </citation>
    <scope>NUCLEOTIDE SEQUENCE [LARGE SCALE GENOMIC DNA]</scope>
    <source>
        <strain evidence="1 2">DSM 16289</strain>
    </source>
</reference>
<dbReference type="InterPro" id="IPR032710">
    <property type="entry name" value="NTF2-like_dom_sf"/>
</dbReference>
<protein>
    <recommendedName>
        <fullName evidence="3">SnoaL-like domain-containing protein</fullName>
    </recommendedName>
</protein>
<evidence type="ECO:0000313" key="1">
    <source>
        <dbReference type="EMBL" id="BBD99859.1"/>
    </source>
</evidence>
<dbReference type="AlphaFoldDB" id="A0A494WGH0"/>
<keyword evidence="2" id="KW-1185">Reference proteome</keyword>
<dbReference type="SUPFAM" id="SSF54427">
    <property type="entry name" value="NTF2-like"/>
    <property type="match status" value="1"/>
</dbReference>
<dbReference type="Proteomes" id="UP000279959">
    <property type="component" value="Chromosome"/>
</dbReference>
<gene>
    <name evidence="1" type="ORF">SAMIE_1033600</name>
</gene>
<evidence type="ECO:0008006" key="3">
    <source>
        <dbReference type="Google" id="ProtNLM"/>
    </source>
</evidence>
<dbReference type="RefSeq" id="WP_066696066.1">
    <property type="nucleotide sequence ID" value="NZ_AP018664.1"/>
</dbReference>
<dbReference type="KEGG" id="sami:SAMIE_1033600"/>
<dbReference type="Gene3D" id="3.10.450.50">
    <property type="match status" value="1"/>
</dbReference>
<accession>A0A494WGH0</accession>
<dbReference type="EMBL" id="AP018664">
    <property type="protein sequence ID" value="BBD99859.1"/>
    <property type="molecule type" value="Genomic_DNA"/>
</dbReference>